<sequence length="62" mass="6888">MQVSQAKTHIAFTVGGILLALGSAFMILKMEVLFVILATVGLLSFFLLYYILMNPCGDFIFR</sequence>
<keyword evidence="1" id="KW-0472">Membrane</keyword>
<feature type="transmembrane region" description="Helical" evidence="1">
    <location>
        <begin position="34"/>
        <end position="52"/>
    </location>
</feature>
<comment type="caution">
    <text evidence="2">The sequence shown here is derived from an EMBL/GenBank/DDBJ whole genome shotgun (WGS) entry which is preliminary data.</text>
</comment>
<proteinExistence type="predicted"/>
<keyword evidence="1" id="KW-0812">Transmembrane</keyword>
<dbReference type="STRING" id="1189621.A3SI_12314"/>
<name>I5C1X4_9BACT</name>
<keyword evidence="3" id="KW-1185">Reference proteome</keyword>
<feature type="transmembrane region" description="Helical" evidence="1">
    <location>
        <begin position="9"/>
        <end position="28"/>
    </location>
</feature>
<dbReference type="EMBL" id="AJYA01000026">
    <property type="protein sequence ID" value="EIM75826.1"/>
    <property type="molecule type" value="Genomic_DNA"/>
</dbReference>
<reference evidence="2 3" key="1">
    <citation type="submission" date="2012-05" db="EMBL/GenBank/DDBJ databases">
        <title>Genome sequence of Nitritalea halalkaliphila LW7.</title>
        <authorList>
            <person name="Jangir P.K."/>
            <person name="Singh A."/>
            <person name="Shivaji S."/>
            <person name="Sharma R."/>
        </authorList>
    </citation>
    <scope>NUCLEOTIDE SEQUENCE [LARGE SCALE GENOMIC DNA]</scope>
    <source>
        <strain evidence="2 3">LW7</strain>
    </source>
</reference>
<evidence type="ECO:0000313" key="2">
    <source>
        <dbReference type="EMBL" id="EIM75826.1"/>
    </source>
</evidence>
<accession>I5C1X4</accession>
<dbReference type="RefSeq" id="WP_009055569.1">
    <property type="nucleotide sequence ID" value="NZ_AJYA01000026.1"/>
</dbReference>
<keyword evidence="1" id="KW-1133">Transmembrane helix</keyword>
<gene>
    <name evidence="2" type="ORF">A3SI_12314</name>
</gene>
<protein>
    <submittedName>
        <fullName evidence="2">Uncharacterized protein</fullName>
    </submittedName>
</protein>
<evidence type="ECO:0000313" key="3">
    <source>
        <dbReference type="Proteomes" id="UP000005551"/>
    </source>
</evidence>
<dbReference type="Proteomes" id="UP000005551">
    <property type="component" value="Unassembled WGS sequence"/>
</dbReference>
<organism evidence="2 3">
    <name type="scientific">Nitritalea halalkaliphila LW7</name>
    <dbReference type="NCBI Taxonomy" id="1189621"/>
    <lineage>
        <taxon>Bacteria</taxon>
        <taxon>Pseudomonadati</taxon>
        <taxon>Bacteroidota</taxon>
        <taxon>Cytophagia</taxon>
        <taxon>Cytophagales</taxon>
        <taxon>Cyclobacteriaceae</taxon>
        <taxon>Nitritalea</taxon>
    </lineage>
</organism>
<dbReference type="AlphaFoldDB" id="I5C1X4"/>
<evidence type="ECO:0000256" key="1">
    <source>
        <dbReference type="SAM" id="Phobius"/>
    </source>
</evidence>